<feature type="domain" description="RNA polymerase sigma factor 70 region 4 type 2" evidence="6">
    <location>
        <begin position="127"/>
        <end position="179"/>
    </location>
</feature>
<dbReference type="Gene3D" id="1.10.1740.10">
    <property type="match status" value="1"/>
</dbReference>
<accession>A0A518EXL3</accession>
<dbReference type="PANTHER" id="PTHR43133:SF51">
    <property type="entry name" value="RNA POLYMERASE SIGMA FACTOR"/>
    <property type="match status" value="1"/>
</dbReference>
<evidence type="ECO:0000256" key="3">
    <source>
        <dbReference type="ARBA" id="ARBA00023082"/>
    </source>
</evidence>
<dbReference type="InterPro" id="IPR013325">
    <property type="entry name" value="RNA_pol_sigma_r2"/>
</dbReference>
<evidence type="ECO:0000313" key="8">
    <source>
        <dbReference type="Proteomes" id="UP000320390"/>
    </source>
</evidence>
<comment type="similarity">
    <text evidence="1">Belongs to the sigma-70 factor family. ECF subfamily.</text>
</comment>
<dbReference type="GO" id="GO:0006352">
    <property type="term" value="P:DNA-templated transcription initiation"/>
    <property type="evidence" value="ECO:0007669"/>
    <property type="project" value="InterPro"/>
</dbReference>
<dbReference type="GO" id="GO:0016987">
    <property type="term" value="F:sigma factor activity"/>
    <property type="evidence" value="ECO:0007669"/>
    <property type="project" value="UniProtKB-KW"/>
</dbReference>
<dbReference type="InterPro" id="IPR039425">
    <property type="entry name" value="RNA_pol_sigma-70-like"/>
</dbReference>
<dbReference type="RefSeq" id="WP_145202176.1">
    <property type="nucleotide sequence ID" value="NZ_CP036434.1"/>
</dbReference>
<keyword evidence="8" id="KW-1185">Reference proteome</keyword>
<name>A0A518EXL3_9BACT</name>
<dbReference type="InterPro" id="IPR013324">
    <property type="entry name" value="RNA_pol_sigma_r3/r4-like"/>
</dbReference>
<dbReference type="NCBIfam" id="TIGR02937">
    <property type="entry name" value="sigma70-ECF"/>
    <property type="match status" value="1"/>
</dbReference>
<keyword evidence="4" id="KW-0804">Transcription</keyword>
<dbReference type="InterPro" id="IPR014284">
    <property type="entry name" value="RNA_pol_sigma-70_dom"/>
</dbReference>
<sequence>MTPSVFPTRIDASFRRFQRKGDPRAISRVFDEAAPELLRVARGFARGDEALAEDAVQAAFLAAMEKSASFDGKRRVMPWLLGLLAVELRRERADRQRTPNPVWLREGAALRAPADPEATAADAELKELIARRVEQLPDTYREAVKEHLFSGAAPATIAKKLGITQGALHVRVHRGLGQLRSLLPAGTALGAGLMASEARGLASVRGVVLGSSAAGGAAVASAGVNSAAMGAASGGAMAGWPLSLAAATTIGLVGGGAAMAIWRQPTAPDAAIAGMAGPAPVVAMVPPPDPVELAPLPERRAALTIDEPPAPSDPPNTPMDAALTAVDWLDLYRNARGYTEIYALGRQLIALPGTEGLKIAREVYPLLDTAQRKQFAKPFVFHEGAPYGLDVVDVVANDPDPQVRVYGWAFLRPFAFRDFERDEPAYANWRASTAGLARREVLLGSALDLARRCGETSGADVVPLLTEAQPPTTRVLDAVKILPRELFGSTGFGVQLRRWLASSNEPLLLAALRWAPLVDLSESDLRTYVLPLLDHSNAALSTSAARALARSGHAFVAAELDLRFGDLAGPNEDEAHSLRYWIEWTETMD</sequence>
<organism evidence="7 8">
    <name type="scientific">Saltatorellus ferox</name>
    <dbReference type="NCBI Taxonomy" id="2528018"/>
    <lineage>
        <taxon>Bacteria</taxon>
        <taxon>Pseudomonadati</taxon>
        <taxon>Planctomycetota</taxon>
        <taxon>Planctomycetia</taxon>
        <taxon>Planctomycetia incertae sedis</taxon>
        <taxon>Saltatorellus</taxon>
    </lineage>
</organism>
<dbReference type="InterPro" id="IPR007627">
    <property type="entry name" value="RNA_pol_sigma70_r2"/>
</dbReference>
<dbReference type="Gene3D" id="1.10.10.10">
    <property type="entry name" value="Winged helix-like DNA-binding domain superfamily/Winged helix DNA-binding domain"/>
    <property type="match status" value="1"/>
</dbReference>
<proteinExistence type="inferred from homology"/>
<dbReference type="PANTHER" id="PTHR43133">
    <property type="entry name" value="RNA POLYMERASE ECF-TYPE SIGMA FACTO"/>
    <property type="match status" value="1"/>
</dbReference>
<dbReference type="Pfam" id="PF08281">
    <property type="entry name" value="Sigma70_r4_2"/>
    <property type="match status" value="1"/>
</dbReference>
<feature type="domain" description="RNA polymerase sigma-70 region 2" evidence="5">
    <location>
        <begin position="31"/>
        <end position="97"/>
    </location>
</feature>
<dbReference type="InterPro" id="IPR013249">
    <property type="entry name" value="RNA_pol_sigma70_r4_t2"/>
</dbReference>
<evidence type="ECO:0000313" key="7">
    <source>
        <dbReference type="EMBL" id="QDV08835.1"/>
    </source>
</evidence>
<evidence type="ECO:0000259" key="5">
    <source>
        <dbReference type="Pfam" id="PF04542"/>
    </source>
</evidence>
<evidence type="ECO:0000256" key="2">
    <source>
        <dbReference type="ARBA" id="ARBA00023015"/>
    </source>
</evidence>
<keyword evidence="2" id="KW-0805">Transcription regulation</keyword>
<dbReference type="AlphaFoldDB" id="A0A518EXL3"/>
<dbReference type="InterPro" id="IPR036388">
    <property type="entry name" value="WH-like_DNA-bd_sf"/>
</dbReference>
<dbReference type="Pfam" id="PF04542">
    <property type="entry name" value="Sigma70_r2"/>
    <property type="match status" value="1"/>
</dbReference>
<evidence type="ECO:0000256" key="1">
    <source>
        <dbReference type="ARBA" id="ARBA00010641"/>
    </source>
</evidence>
<evidence type="ECO:0000256" key="4">
    <source>
        <dbReference type="ARBA" id="ARBA00023163"/>
    </source>
</evidence>
<gene>
    <name evidence="7" type="primary">sigW_21</name>
    <name evidence="7" type="ORF">Poly30_43900</name>
</gene>
<dbReference type="SUPFAM" id="SSF88659">
    <property type="entry name" value="Sigma3 and sigma4 domains of RNA polymerase sigma factors"/>
    <property type="match status" value="1"/>
</dbReference>
<reference evidence="7 8" key="1">
    <citation type="submission" date="2019-02" db="EMBL/GenBank/DDBJ databases">
        <title>Deep-cultivation of Planctomycetes and their phenomic and genomic characterization uncovers novel biology.</title>
        <authorList>
            <person name="Wiegand S."/>
            <person name="Jogler M."/>
            <person name="Boedeker C."/>
            <person name="Pinto D."/>
            <person name="Vollmers J."/>
            <person name="Rivas-Marin E."/>
            <person name="Kohn T."/>
            <person name="Peeters S.H."/>
            <person name="Heuer A."/>
            <person name="Rast P."/>
            <person name="Oberbeckmann S."/>
            <person name="Bunk B."/>
            <person name="Jeske O."/>
            <person name="Meyerdierks A."/>
            <person name="Storesund J.E."/>
            <person name="Kallscheuer N."/>
            <person name="Luecker S."/>
            <person name="Lage O.M."/>
            <person name="Pohl T."/>
            <person name="Merkel B.J."/>
            <person name="Hornburger P."/>
            <person name="Mueller R.-W."/>
            <person name="Bruemmer F."/>
            <person name="Labrenz M."/>
            <person name="Spormann A.M."/>
            <person name="Op den Camp H."/>
            <person name="Overmann J."/>
            <person name="Amann R."/>
            <person name="Jetten M.S.M."/>
            <person name="Mascher T."/>
            <person name="Medema M.H."/>
            <person name="Devos D.P."/>
            <person name="Kaster A.-K."/>
            <person name="Ovreas L."/>
            <person name="Rohde M."/>
            <person name="Galperin M.Y."/>
            <person name="Jogler C."/>
        </authorList>
    </citation>
    <scope>NUCLEOTIDE SEQUENCE [LARGE SCALE GENOMIC DNA]</scope>
    <source>
        <strain evidence="7 8">Poly30</strain>
    </source>
</reference>
<dbReference type="SUPFAM" id="SSF88946">
    <property type="entry name" value="Sigma2 domain of RNA polymerase sigma factors"/>
    <property type="match status" value="1"/>
</dbReference>
<evidence type="ECO:0000259" key="6">
    <source>
        <dbReference type="Pfam" id="PF08281"/>
    </source>
</evidence>
<dbReference type="Proteomes" id="UP000320390">
    <property type="component" value="Chromosome"/>
</dbReference>
<protein>
    <submittedName>
        <fullName evidence="7">ECF RNA polymerase sigma factor SigW</fullName>
    </submittedName>
</protein>
<dbReference type="OrthoDB" id="273082at2"/>
<dbReference type="EMBL" id="CP036434">
    <property type="protein sequence ID" value="QDV08835.1"/>
    <property type="molecule type" value="Genomic_DNA"/>
</dbReference>
<keyword evidence="3" id="KW-0731">Sigma factor</keyword>
<dbReference type="GO" id="GO:0003677">
    <property type="term" value="F:DNA binding"/>
    <property type="evidence" value="ECO:0007669"/>
    <property type="project" value="InterPro"/>
</dbReference>